<dbReference type="GO" id="GO:0070007">
    <property type="term" value="F:glutamic-type endopeptidase activity"/>
    <property type="evidence" value="ECO:0007669"/>
    <property type="project" value="InterPro"/>
</dbReference>
<dbReference type="AlphaFoldDB" id="A0A540WFP3"/>
<keyword evidence="3" id="KW-1185">Reference proteome</keyword>
<dbReference type="PANTHER" id="PTHR37536">
    <property type="entry name" value="PUTATIVE (AFU_ORTHOLOGUE AFUA_3G02970)-RELATED"/>
    <property type="match status" value="1"/>
</dbReference>
<dbReference type="SUPFAM" id="SSF49899">
    <property type="entry name" value="Concanavalin A-like lectins/glucanases"/>
    <property type="match status" value="1"/>
</dbReference>
<evidence type="ECO:0000256" key="1">
    <source>
        <dbReference type="PIRSR" id="PIRSR600250-50"/>
    </source>
</evidence>
<dbReference type="InterPro" id="IPR013320">
    <property type="entry name" value="ConA-like_dom_sf"/>
</dbReference>
<evidence type="ECO:0008006" key="4">
    <source>
        <dbReference type="Google" id="ProtNLM"/>
    </source>
</evidence>
<evidence type="ECO:0000313" key="3">
    <source>
        <dbReference type="Proteomes" id="UP000319103"/>
    </source>
</evidence>
<dbReference type="OrthoDB" id="2630173at2"/>
<dbReference type="PANTHER" id="PTHR37536:SF1">
    <property type="entry name" value="ASPERGILLOPEPSIN, PUTAITVE (AFU_ORTHOLOGUE AFUA_7G01200)"/>
    <property type="match status" value="1"/>
</dbReference>
<feature type="active site" description="Proton acceptor" evidence="1">
    <location>
        <position position="152"/>
    </location>
</feature>
<name>A0A540WFP3_9ACTN</name>
<proteinExistence type="predicted"/>
<dbReference type="InterPro" id="IPR000250">
    <property type="entry name" value="Peptidase_G1"/>
</dbReference>
<dbReference type="EMBL" id="VIGB01000003">
    <property type="protein sequence ID" value="TQF07772.1"/>
    <property type="molecule type" value="Genomic_DNA"/>
</dbReference>
<dbReference type="Proteomes" id="UP000319103">
    <property type="component" value="Unassembled WGS sequence"/>
</dbReference>
<sequence>MILSDSGPTDPQGDPLNATSVNWAGYAATGHRFTSVHANWVQPAANCDATNTWSSFWAGLDGDGSGTVEQTGTMADCSGGSPRYAAWYEMYPAYPVDFSDPVAPGDHLSASVLAGAGGQFTLVLSDQTKNWSHTVHKTLRSARLASAEVIAEAPSSSTGVLPLTDFGTVQFGGATANGQAIGTFSPARIAMATQGGPAKATTSPLSSATDFSVAWQHN</sequence>
<dbReference type="Pfam" id="PF01828">
    <property type="entry name" value="Peptidase_A4"/>
    <property type="match status" value="1"/>
</dbReference>
<protein>
    <recommendedName>
        <fullName evidence="4">Peptidase A4 family protein</fullName>
    </recommendedName>
</protein>
<comment type="caution">
    <text evidence="2">The sequence shown here is derived from an EMBL/GenBank/DDBJ whole genome shotgun (WGS) entry which is preliminary data.</text>
</comment>
<organism evidence="2 3">
    <name type="scientific">Kitasatospora acidiphila</name>
    <dbReference type="NCBI Taxonomy" id="2567942"/>
    <lineage>
        <taxon>Bacteria</taxon>
        <taxon>Bacillati</taxon>
        <taxon>Actinomycetota</taxon>
        <taxon>Actinomycetes</taxon>
        <taxon>Kitasatosporales</taxon>
        <taxon>Streptomycetaceae</taxon>
        <taxon>Kitasatospora</taxon>
    </lineage>
</organism>
<dbReference type="GO" id="GO:0006508">
    <property type="term" value="P:proteolysis"/>
    <property type="evidence" value="ECO:0007669"/>
    <property type="project" value="InterPro"/>
</dbReference>
<dbReference type="CDD" id="cd13426">
    <property type="entry name" value="Peptidase_G1"/>
    <property type="match status" value="1"/>
</dbReference>
<accession>A0A540WFP3</accession>
<reference evidence="2 3" key="1">
    <citation type="submission" date="2019-06" db="EMBL/GenBank/DDBJ databases">
        <title>Description of Kitasatospora acidophila sp. nov. isolated from pine grove soil, and reclassification of Streptomyces novaecaesareae to Kitasatospora novaeceasareae comb. nov.</title>
        <authorList>
            <person name="Kim M.J."/>
        </authorList>
    </citation>
    <scope>NUCLEOTIDE SEQUENCE [LARGE SCALE GENOMIC DNA]</scope>
    <source>
        <strain evidence="2 3">MMS16-CNU292</strain>
    </source>
</reference>
<gene>
    <name evidence="2" type="ORF">E6W39_34935</name>
</gene>
<dbReference type="InterPro" id="IPR038656">
    <property type="entry name" value="Peptidase_G1_sf"/>
</dbReference>
<dbReference type="Gene3D" id="2.60.120.700">
    <property type="entry name" value="Peptidase G1"/>
    <property type="match status" value="1"/>
</dbReference>
<evidence type="ECO:0000313" key="2">
    <source>
        <dbReference type="EMBL" id="TQF07772.1"/>
    </source>
</evidence>